<feature type="non-terminal residue" evidence="4">
    <location>
        <position position="354"/>
    </location>
</feature>
<dbReference type="InterPro" id="IPR013587">
    <property type="entry name" value="Nitrate/nitrite_sensing"/>
</dbReference>
<evidence type="ECO:0000256" key="1">
    <source>
        <dbReference type="SAM" id="Phobius"/>
    </source>
</evidence>
<sequence length="354" mass="40033">MDRDSRKIGASLEFVYSPTQISATGNPSAIHIPSPVAMDDVTEPTFAVISQRVEKKGGICGQNAFTRRDRKAQLALILAMITIPILAVVIQNILVLAQSIKVKHEAVEVHVMVNTSVQVGGLIHGLQIERGATSLYVSSRGARTVQKILFAVYRQTDALMDKVKLWPTSLQESKLSDFKSSEAFRLYMNRHRYHLDPKLASAFDEVNFYTDTINVLLRAVTTMMQQARGTNDWKKLVAFGLFVYGKEQVGNERARGAPFFAGGYTNEELIFYAEKRFQGESYLRSANEYSPIIEKMLDEQYINTTLKNTVDTLRAEILQNTRKDRSTQTGTHWFENMTRYINILHNIERALAVD</sequence>
<name>A0ABM1E204_PRICU</name>
<organism evidence="3 4">
    <name type="scientific">Priapulus caudatus</name>
    <name type="common">Priapulid worm</name>
    <dbReference type="NCBI Taxonomy" id="37621"/>
    <lineage>
        <taxon>Eukaryota</taxon>
        <taxon>Metazoa</taxon>
        <taxon>Ecdysozoa</taxon>
        <taxon>Scalidophora</taxon>
        <taxon>Priapulida</taxon>
        <taxon>Priapulimorpha</taxon>
        <taxon>Priapulimorphida</taxon>
        <taxon>Priapulidae</taxon>
        <taxon>Priapulus</taxon>
    </lineage>
</organism>
<feature type="domain" description="Nitrate/nitrite sensing protein" evidence="2">
    <location>
        <begin position="122"/>
        <end position="352"/>
    </location>
</feature>
<keyword evidence="3" id="KW-1185">Reference proteome</keyword>
<reference evidence="4" key="1">
    <citation type="submission" date="2025-08" db="UniProtKB">
        <authorList>
            <consortium name="RefSeq"/>
        </authorList>
    </citation>
    <scope>IDENTIFICATION</scope>
</reference>
<evidence type="ECO:0000259" key="2">
    <source>
        <dbReference type="Pfam" id="PF08376"/>
    </source>
</evidence>
<protein>
    <submittedName>
        <fullName evidence="4">Uncharacterized protein LOC106808157</fullName>
    </submittedName>
</protein>
<evidence type="ECO:0000313" key="4">
    <source>
        <dbReference type="RefSeq" id="XP_014666225.1"/>
    </source>
</evidence>
<feature type="transmembrane region" description="Helical" evidence="1">
    <location>
        <begin position="74"/>
        <end position="97"/>
    </location>
</feature>
<keyword evidence="1" id="KW-1133">Transmembrane helix</keyword>
<keyword evidence="1" id="KW-0812">Transmembrane</keyword>
<dbReference type="Proteomes" id="UP000695022">
    <property type="component" value="Unplaced"/>
</dbReference>
<dbReference type="Pfam" id="PF08376">
    <property type="entry name" value="NIT"/>
    <property type="match status" value="1"/>
</dbReference>
<dbReference type="GeneID" id="106808157"/>
<dbReference type="RefSeq" id="XP_014666225.1">
    <property type="nucleotide sequence ID" value="XM_014810739.1"/>
</dbReference>
<accession>A0ABM1E204</accession>
<gene>
    <name evidence="4" type="primary">LOC106808157</name>
</gene>
<proteinExistence type="predicted"/>
<keyword evidence="1" id="KW-0472">Membrane</keyword>
<evidence type="ECO:0000313" key="3">
    <source>
        <dbReference type="Proteomes" id="UP000695022"/>
    </source>
</evidence>